<feature type="transmembrane region" description="Helical" evidence="1">
    <location>
        <begin position="9"/>
        <end position="26"/>
    </location>
</feature>
<reference evidence="2 3" key="1">
    <citation type="journal article" date="2015" name="Int. J. Syst. Evol. Microbiol.">
        <title>Sphingomonas hengshuiensis sp. nov., isolated from lake wetland.</title>
        <authorList>
            <person name="Wei S."/>
            <person name="Wang T."/>
            <person name="Liu H."/>
            <person name="Zhang C."/>
            <person name="Guo J."/>
            <person name="Wang Q."/>
            <person name="Liang K."/>
            <person name="Zhang Z."/>
        </authorList>
    </citation>
    <scope>NUCLEOTIDE SEQUENCE [LARGE SCALE GENOMIC DNA]</scope>
    <source>
        <strain evidence="2 3">WHSC-8</strain>
    </source>
</reference>
<evidence type="ECO:0000256" key="1">
    <source>
        <dbReference type="SAM" id="Phobius"/>
    </source>
</evidence>
<dbReference type="EMBL" id="CP010836">
    <property type="protein sequence ID" value="AJP71562.1"/>
    <property type="molecule type" value="Genomic_DNA"/>
</dbReference>
<keyword evidence="1" id="KW-0472">Membrane</keyword>
<evidence type="ECO:0000313" key="3">
    <source>
        <dbReference type="Proteomes" id="UP000032300"/>
    </source>
</evidence>
<dbReference type="Proteomes" id="UP000032300">
    <property type="component" value="Chromosome"/>
</dbReference>
<protein>
    <submittedName>
        <fullName evidence="2">Uncharacterized protein</fullName>
    </submittedName>
</protein>
<organism evidence="2 3">
    <name type="scientific">Sphingomonas hengshuiensis</name>
    <dbReference type="NCBI Taxonomy" id="1609977"/>
    <lineage>
        <taxon>Bacteria</taxon>
        <taxon>Pseudomonadati</taxon>
        <taxon>Pseudomonadota</taxon>
        <taxon>Alphaproteobacteria</taxon>
        <taxon>Sphingomonadales</taxon>
        <taxon>Sphingomonadaceae</taxon>
        <taxon>Sphingomonas</taxon>
    </lineage>
</organism>
<sequence length="61" mass="6780">MQDSIARRYLTSAIFALAMGVLVAHWNPMDHVKADLRADTHGIKVSLQVAERALESCTDRV</sequence>
<dbReference type="OrthoDB" id="7574869at2"/>
<accession>A0A7U4LEK8</accession>
<name>A0A7U4LEK8_9SPHN</name>
<dbReference type="RefSeq" id="WP_044331245.1">
    <property type="nucleotide sequence ID" value="NZ_CP010836.1"/>
</dbReference>
<keyword evidence="1" id="KW-0812">Transmembrane</keyword>
<evidence type="ECO:0000313" key="2">
    <source>
        <dbReference type="EMBL" id="AJP71562.1"/>
    </source>
</evidence>
<proteinExistence type="predicted"/>
<dbReference type="KEGG" id="sphi:TS85_06865"/>
<gene>
    <name evidence="2" type="ORF">TS85_06865</name>
</gene>
<keyword evidence="1" id="KW-1133">Transmembrane helix</keyword>
<reference evidence="2 3" key="2">
    <citation type="submission" date="2015-02" db="EMBL/GenBank/DDBJ databases">
        <title>The complete genome of Sphingomonas hengshuiensis sp. WHSC-8 isolated from soil of Hengshui Lake.</title>
        <authorList>
            <person name="Wei S."/>
            <person name="Guo J."/>
            <person name="Su C."/>
            <person name="Wu R."/>
            <person name="Zhang Z."/>
            <person name="Liang K."/>
            <person name="Li H."/>
            <person name="Wang T."/>
            <person name="Liu H."/>
            <person name="Zhang C."/>
            <person name="Li Z."/>
            <person name="Wang Q."/>
            <person name="Meng J."/>
        </authorList>
    </citation>
    <scope>NUCLEOTIDE SEQUENCE [LARGE SCALE GENOMIC DNA]</scope>
    <source>
        <strain evidence="2 3">WHSC-8</strain>
    </source>
</reference>
<dbReference type="AlphaFoldDB" id="A0A7U4LEK8"/>
<keyword evidence="3" id="KW-1185">Reference proteome</keyword>